<evidence type="ECO:0000256" key="7">
    <source>
        <dbReference type="RuleBase" id="RU369079"/>
    </source>
</evidence>
<dbReference type="InterPro" id="IPR010656">
    <property type="entry name" value="DctM"/>
</dbReference>
<protein>
    <recommendedName>
        <fullName evidence="7">TRAP transporter large permease protein</fullName>
    </recommendedName>
</protein>
<feature type="domain" description="TRAP C4-dicarboxylate transport system permease DctM subunit" evidence="8">
    <location>
        <begin position="7"/>
        <end position="413"/>
    </location>
</feature>
<accession>A0A7L5BW23</accession>
<evidence type="ECO:0000256" key="3">
    <source>
        <dbReference type="ARBA" id="ARBA00022519"/>
    </source>
</evidence>
<dbReference type="Proteomes" id="UP000503336">
    <property type="component" value="Chromosome"/>
</dbReference>
<dbReference type="RefSeq" id="WP_165098452.1">
    <property type="nucleotide sequence ID" value="NZ_CP049056.1"/>
</dbReference>
<evidence type="ECO:0000256" key="4">
    <source>
        <dbReference type="ARBA" id="ARBA00022692"/>
    </source>
</evidence>
<feature type="transmembrane region" description="Helical" evidence="7">
    <location>
        <begin position="166"/>
        <end position="187"/>
    </location>
</feature>
<dbReference type="NCBIfam" id="TIGR00786">
    <property type="entry name" value="dctM"/>
    <property type="match status" value="1"/>
</dbReference>
<comment type="function">
    <text evidence="7">Part of the tripartite ATP-independent periplasmic (TRAP) transport system.</text>
</comment>
<feature type="transmembrane region" description="Helical" evidence="7">
    <location>
        <begin position="134"/>
        <end position="160"/>
    </location>
</feature>
<feature type="transmembrane region" description="Helical" evidence="7">
    <location>
        <begin position="311"/>
        <end position="341"/>
    </location>
</feature>
<feature type="transmembrane region" description="Helical" evidence="7">
    <location>
        <begin position="77"/>
        <end position="97"/>
    </location>
</feature>
<keyword evidence="10" id="KW-1185">Reference proteome</keyword>
<keyword evidence="7" id="KW-0813">Transport</keyword>
<gene>
    <name evidence="9" type="ORF">G5B40_10950</name>
</gene>
<dbReference type="EMBL" id="CP049056">
    <property type="protein sequence ID" value="QIE55922.1"/>
    <property type="molecule type" value="Genomic_DNA"/>
</dbReference>
<feature type="transmembrane region" description="Helical" evidence="7">
    <location>
        <begin position="269"/>
        <end position="291"/>
    </location>
</feature>
<feature type="transmembrane region" description="Helical" evidence="7">
    <location>
        <begin position="51"/>
        <end position="70"/>
    </location>
</feature>
<dbReference type="PANTHER" id="PTHR33362:SF2">
    <property type="entry name" value="TRAP TRANSPORTER LARGE PERMEASE PROTEIN"/>
    <property type="match status" value="1"/>
</dbReference>
<evidence type="ECO:0000256" key="5">
    <source>
        <dbReference type="ARBA" id="ARBA00022989"/>
    </source>
</evidence>
<keyword evidence="5 7" id="KW-1133">Transmembrane helix</keyword>
<keyword evidence="3 7" id="KW-0997">Cell inner membrane</keyword>
<evidence type="ECO:0000313" key="10">
    <source>
        <dbReference type="Proteomes" id="UP000503336"/>
    </source>
</evidence>
<feature type="transmembrane region" description="Helical" evidence="7">
    <location>
        <begin position="103"/>
        <end position="122"/>
    </location>
</feature>
<comment type="similarity">
    <text evidence="7">Belongs to the TRAP transporter large permease family.</text>
</comment>
<keyword evidence="2" id="KW-1003">Cell membrane</keyword>
<feature type="transmembrane region" description="Helical" evidence="7">
    <location>
        <begin position="239"/>
        <end position="257"/>
    </location>
</feature>
<feature type="transmembrane region" description="Helical" evidence="7">
    <location>
        <begin position="215"/>
        <end position="233"/>
    </location>
</feature>
<keyword evidence="6 7" id="KW-0472">Membrane</keyword>
<dbReference type="KEGG" id="hdh:G5B40_10950"/>
<evidence type="ECO:0000256" key="6">
    <source>
        <dbReference type="ARBA" id="ARBA00023136"/>
    </source>
</evidence>
<dbReference type="PIRSF" id="PIRSF006066">
    <property type="entry name" value="HI0050"/>
    <property type="match status" value="1"/>
</dbReference>
<dbReference type="GO" id="GO:0022857">
    <property type="term" value="F:transmembrane transporter activity"/>
    <property type="evidence" value="ECO:0007669"/>
    <property type="project" value="UniProtKB-UniRule"/>
</dbReference>
<evidence type="ECO:0000256" key="1">
    <source>
        <dbReference type="ARBA" id="ARBA00004429"/>
    </source>
</evidence>
<dbReference type="InterPro" id="IPR004681">
    <property type="entry name" value="TRAP_DctM"/>
</dbReference>
<dbReference type="AlphaFoldDB" id="A0A7L5BW23"/>
<dbReference type="PANTHER" id="PTHR33362">
    <property type="entry name" value="SIALIC ACID TRAP TRANSPORTER PERMEASE PROTEIN SIAT-RELATED"/>
    <property type="match status" value="1"/>
</dbReference>
<dbReference type="GO" id="GO:0005886">
    <property type="term" value="C:plasma membrane"/>
    <property type="evidence" value="ECO:0007669"/>
    <property type="project" value="UniProtKB-SubCell"/>
</dbReference>
<name>A0A7L5BW23_9RHOB</name>
<comment type="subcellular location">
    <subcellularLocation>
        <location evidence="1 7">Cell inner membrane</location>
        <topology evidence="1 7">Multi-pass membrane protein</topology>
    </subcellularLocation>
</comment>
<reference evidence="9 10" key="1">
    <citation type="submission" date="2020-02" db="EMBL/GenBank/DDBJ databases">
        <title>complete genome sequence of Rhodobacteraceae bacterium.</title>
        <authorList>
            <person name="Park J."/>
            <person name="Kim Y.-S."/>
            <person name="Kim K.-H."/>
        </authorList>
    </citation>
    <scope>NUCLEOTIDE SEQUENCE [LARGE SCALE GENOMIC DNA]</scope>
    <source>
        <strain evidence="9 10">RR4-56</strain>
    </source>
</reference>
<evidence type="ECO:0000259" key="8">
    <source>
        <dbReference type="Pfam" id="PF06808"/>
    </source>
</evidence>
<feature type="transmembrane region" description="Helical" evidence="7">
    <location>
        <begin position="393"/>
        <end position="419"/>
    </location>
</feature>
<comment type="subunit">
    <text evidence="7">The complex comprises the extracytoplasmic solute receptor protein and the two transmembrane proteins.</text>
</comment>
<proteinExistence type="inferred from homology"/>
<dbReference type="Pfam" id="PF06808">
    <property type="entry name" value="DctM"/>
    <property type="match status" value="1"/>
</dbReference>
<sequence>MTAAVIFGVLIGLMLLRAPIAVALGLASVVGLVVSDINLEIVVQRMFSTNNSFPLLAVPFFILAGEIMSLGGMSRRLVNFAASLVGHLTGGLGAVAILASSFFAALSGSNAATVAAIGGVMNEPMREKGYRPQYTAATVAAAGVTGMIIPPSILLILYGVVTGVSIADLFLAGLAPGILICLSLLLLNRVLARREGVEPEPFAGYPTIWTSFKSAFWPLLMPVIILSGIYGGVFTPTEAAIVAAFYGLIVGAAYGELKLAALYRAFSRAVISSAVVMFIMNSAGVFAWLITIDQIPQGVSRYLAEAAGGPVVYLLLVNIFLLIVGCLMNAAAAIVIFTSILYPTAMSFGIDPVLFGIIVCVNLSIGTVTPPLGVDLFIASAITKVSIERIVMMIWPFILVLLLDLMLITYFPPVSLFLVRLLG</sequence>
<feature type="transmembrane region" description="Helical" evidence="7">
    <location>
        <begin position="353"/>
        <end position="373"/>
    </location>
</feature>
<evidence type="ECO:0000256" key="2">
    <source>
        <dbReference type="ARBA" id="ARBA00022475"/>
    </source>
</evidence>
<evidence type="ECO:0000313" key="9">
    <source>
        <dbReference type="EMBL" id="QIE55922.1"/>
    </source>
</evidence>
<organism evidence="9 10">
    <name type="scientific">Pikeienuella piscinae</name>
    <dbReference type="NCBI Taxonomy" id="2748098"/>
    <lineage>
        <taxon>Bacteria</taxon>
        <taxon>Pseudomonadati</taxon>
        <taxon>Pseudomonadota</taxon>
        <taxon>Alphaproteobacteria</taxon>
        <taxon>Rhodobacterales</taxon>
        <taxon>Paracoccaceae</taxon>
        <taxon>Pikeienuella</taxon>
    </lineage>
</organism>
<keyword evidence="4 7" id="KW-0812">Transmembrane</keyword>